<accession>A0A178KLL2</accession>
<dbReference type="Proteomes" id="UP000078503">
    <property type="component" value="Unassembled WGS sequence"/>
</dbReference>
<dbReference type="InterPro" id="IPR047730">
    <property type="entry name" value="ABZJ_00895-like"/>
</dbReference>
<dbReference type="EMBL" id="LVHF01000012">
    <property type="protein sequence ID" value="OAN18157.1"/>
    <property type="molecule type" value="Genomic_DNA"/>
</dbReference>
<gene>
    <name evidence="2" type="ORF">A3K86_04455</name>
</gene>
<sequence length="167" mass="18433">MYEFESELKGDFFEPSWVKVGLSLFGVSLLFGFLLGIVEGLIFENTDSEPSSLGILATLLPTMIVGYFCGYQKGALMQSITRLKAIGLSFFISLMLTLLLVIFVMAMMGESITLSAEVVLIAGVAIIFSAFMFAVQYFVMWSFEKVGSRTRKLNDEKKAKSVDKVSA</sequence>
<dbReference type="AlphaFoldDB" id="A0A178KLL2"/>
<dbReference type="RefSeq" id="WP_068328287.1">
    <property type="nucleotide sequence ID" value="NZ_LVHF01000012.1"/>
</dbReference>
<feature type="transmembrane region" description="Helical" evidence="1">
    <location>
        <begin position="54"/>
        <end position="71"/>
    </location>
</feature>
<keyword evidence="1" id="KW-0812">Transmembrane</keyword>
<dbReference type="OrthoDB" id="5902355at2"/>
<feature type="transmembrane region" description="Helical" evidence="1">
    <location>
        <begin position="83"/>
        <end position="106"/>
    </location>
</feature>
<reference evidence="2 3" key="1">
    <citation type="submission" date="2016-03" db="EMBL/GenBank/DDBJ databases">
        <title>Photobacterium proteolyticum sp. nov. a protease producing bacterium isolated from ocean sediments of Laizhou Bay.</title>
        <authorList>
            <person name="Li Y."/>
        </authorList>
    </citation>
    <scope>NUCLEOTIDE SEQUENCE [LARGE SCALE GENOMIC DNA]</scope>
    <source>
        <strain evidence="2 3">R-40508</strain>
    </source>
</reference>
<evidence type="ECO:0000256" key="1">
    <source>
        <dbReference type="SAM" id="Phobius"/>
    </source>
</evidence>
<organism evidence="2 3">
    <name type="scientific">Photobacterium jeanii</name>
    <dbReference type="NCBI Taxonomy" id="858640"/>
    <lineage>
        <taxon>Bacteria</taxon>
        <taxon>Pseudomonadati</taxon>
        <taxon>Pseudomonadota</taxon>
        <taxon>Gammaproteobacteria</taxon>
        <taxon>Vibrionales</taxon>
        <taxon>Vibrionaceae</taxon>
        <taxon>Photobacterium</taxon>
    </lineage>
</organism>
<keyword evidence="1" id="KW-0472">Membrane</keyword>
<evidence type="ECO:0000313" key="3">
    <source>
        <dbReference type="Proteomes" id="UP000078503"/>
    </source>
</evidence>
<dbReference type="NCBIfam" id="NF038216">
    <property type="entry name" value="ABZJ_00895_fam"/>
    <property type="match status" value="1"/>
</dbReference>
<feature type="transmembrane region" description="Helical" evidence="1">
    <location>
        <begin position="118"/>
        <end position="143"/>
    </location>
</feature>
<feature type="transmembrane region" description="Helical" evidence="1">
    <location>
        <begin position="20"/>
        <end position="42"/>
    </location>
</feature>
<keyword evidence="3" id="KW-1185">Reference proteome</keyword>
<keyword evidence="1" id="KW-1133">Transmembrane helix</keyword>
<dbReference type="STRING" id="858640.A3K86_04455"/>
<name>A0A178KLL2_9GAMM</name>
<comment type="caution">
    <text evidence="2">The sequence shown here is derived from an EMBL/GenBank/DDBJ whole genome shotgun (WGS) entry which is preliminary data.</text>
</comment>
<evidence type="ECO:0000313" key="2">
    <source>
        <dbReference type="EMBL" id="OAN18157.1"/>
    </source>
</evidence>
<protein>
    <submittedName>
        <fullName evidence="2">Uncharacterized protein</fullName>
    </submittedName>
</protein>
<proteinExistence type="predicted"/>